<evidence type="ECO:0000259" key="3">
    <source>
        <dbReference type="PROSITE" id="PS50158"/>
    </source>
</evidence>
<dbReference type="GO" id="GO:0008270">
    <property type="term" value="F:zinc ion binding"/>
    <property type="evidence" value="ECO:0007669"/>
    <property type="project" value="UniProtKB-KW"/>
</dbReference>
<protein>
    <submittedName>
        <fullName evidence="4">Zinc ion binding nucleic acid binding protein</fullName>
    </submittedName>
</protein>
<dbReference type="PROSITE" id="PS50158">
    <property type="entry name" value="ZF_CCHC"/>
    <property type="match status" value="1"/>
</dbReference>
<dbReference type="GO" id="GO:0003676">
    <property type="term" value="F:nucleic acid binding"/>
    <property type="evidence" value="ECO:0007669"/>
    <property type="project" value="InterPro"/>
</dbReference>
<comment type="caution">
    <text evidence="4">The sequence shown here is derived from an EMBL/GenBank/DDBJ whole genome shotgun (WGS) entry which is preliminary data.</text>
</comment>
<dbReference type="EMBL" id="ASHM01051047">
    <property type="protein sequence ID" value="PNX86381.1"/>
    <property type="molecule type" value="Genomic_DNA"/>
</dbReference>
<feature type="non-terminal residue" evidence="4">
    <location>
        <position position="1"/>
    </location>
</feature>
<proteinExistence type="predicted"/>
<keyword evidence="1" id="KW-0862">Zinc</keyword>
<dbReference type="InterPro" id="IPR001878">
    <property type="entry name" value="Znf_CCHC"/>
</dbReference>
<feature type="domain" description="CCHC-type" evidence="3">
    <location>
        <begin position="57"/>
        <end position="72"/>
    </location>
</feature>
<evidence type="ECO:0000313" key="5">
    <source>
        <dbReference type="Proteomes" id="UP000236291"/>
    </source>
</evidence>
<organism evidence="4 5">
    <name type="scientific">Trifolium pratense</name>
    <name type="common">Red clover</name>
    <dbReference type="NCBI Taxonomy" id="57577"/>
    <lineage>
        <taxon>Eukaryota</taxon>
        <taxon>Viridiplantae</taxon>
        <taxon>Streptophyta</taxon>
        <taxon>Embryophyta</taxon>
        <taxon>Tracheophyta</taxon>
        <taxon>Spermatophyta</taxon>
        <taxon>Magnoliopsida</taxon>
        <taxon>eudicotyledons</taxon>
        <taxon>Gunneridae</taxon>
        <taxon>Pentapetalae</taxon>
        <taxon>rosids</taxon>
        <taxon>fabids</taxon>
        <taxon>Fabales</taxon>
        <taxon>Fabaceae</taxon>
        <taxon>Papilionoideae</taxon>
        <taxon>50 kb inversion clade</taxon>
        <taxon>NPAAA clade</taxon>
        <taxon>Hologalegina</taxon>
        <taxon>IRL clade</taxon>
        <taxon>Trifolieae</taxon>
        <taxon>Trifolium</taxon>
    </lineage>
</organism>
<feature type="region of interest" description="Disordered" evidence="2">
    <location>
        <begin position="69"/>
        <end position="100"/>
    </location>
</feature>
<evidence type="ECO:0000256" key="2">
    <source>
        <dbReference type="SAM" id="MobiDB-lite"/>
    </source>
</evidence>
<feature type="compositionally biased region" description="Polar residues" evidence="2">
    <location>
        <begin position="310"/>
        <end position="326"/>
    </location>
</feature>
<name>A0A2K3M6G7_TRIPR</name>
<gene>
    <name evidence="4" type="ORF">L195_g042459</name>
</gene>
<evidence type="ECO:0000256" key="1">
    <source>
        <dbReference type="PROSITE-ProRule" id="PRU00047"/>
    </source>
</evidence>
<feature type="compositionally biased region" description="Basic and acidic residues" evidence="2">
    <location>
        <begin position="220"/>
        <end position="235"/>
    </location>
</feature>
<evidence type="ECO:0000313" key="4">
    <source>
        <dbReference type="EMBL" id="PNX86381.1"/>
    </source>
</evidence>
<dbReference type="STRING" id="57577.A0A2K3M6G7"/>
<reference evidence="4 5" key="2">
    <citation type="journal article" date="2017" name="Front. Plant Sci.">
        <title>Gene Classification and Mining of Molecular Markers Useful in Red Clover (Trifolium pratense) Breeding.</title>
        <authorList>
            <person name="Istvanek J."/>
            <person name="Dluhosova J."/>
            <person name="Dluhos P."/>
            <person name="Patkova L."/>
            <person name="Nedelnik J."/>
            <person name="Repkova J."/>
        </authorList>
    </citation>
    <scope>NUCLEOTIDE SEQUENCE [LARGE SCALE GENOMIC DNA]</scope>
    <source>
        <strain evidence="5">cv. Tatra</strain>
        <tissue evidence="4">Young leaves</tissue>
    </source>
</reference>
<feature type="compositionally biased region" description="Basic and acidic residues" evidence="2">
    <location>
        <begin position="69"/>
        <end position="88"/>
    </location>
</feature>
<keyword evidence="1" id="KW-0479">Metal-binding</keyword>
<feature type="region of interest" description="Disordered" evidence="2">
    <location>
        <begin position="210"/>
        <end position="242"/>
    </location>
</feature>
<feature type="region of interest" description="Disordered" evidence="2">
    <location>
        <begin position="308"/>
        <end position="328"/>
    </location>
</feature>
<dbReference type="InterPro" id="IPR040256">
    <property type="entry name" value="At4g02000-like"/>
</dbReference>
<feature type="region of interest" description="Disordered" evidence="2">
    <location>
        <begin position="112"/>
        <end position="133"/>
    </location>
</feature>
<dbReference type="AlphaFoldDB" id="A0A2K3M6G7"/>
<accession>A0A2K3M6G7</accession>
<dbReference type="PANTHER" id="PTHR31286">
    <property type="entry name" value="GLYCINE-RICH CELL WALL STRUCTURAL PROTEIN 1.8-LIKE"/>
    <property type="match status" value="1"/>
</dbReference>
<dbReference type="Proteomes" id="UP000236291">
    <property type="component" value="Unassembled WGS sequence"/>
</dbReference>
<reference evidence="4 5" key="1">
    <citation type="journal article" date="2014" name="Am. J. Bot.">
        <title>Genome assembly and annotation for red clover (Trifolium pratense; Fabaceae).</title>
        <authorList>
            <person name="Istvanek J."/>
            <person name="Jaros M."/>
            <person name="Krenek A."/>
            <person name="Repkova J."/>
        </authorList>
    </citation>
    <scope>NUCLEOTIDE SEQUENCE [LARGE SCALE GENOMIC DNA]</scope>
    <source>
        <strain evidence="5">cv. Tatra</strain>
        <tissue evidence="4">Young leaves</tissue>
    </source>
</reference>
<keyword evidence="1" id="KW-0863">Zinc-finger</keyword>
<dbReference type="PANTHER" id="PTHR31286:SF99">
    <property type="entry name" value="DUF4283 DOMAIN-CONTAINING PROTEIN"/>
    <property type="match status" value="1"/>
</dbReference>
<sequence>GNRVGKTVKVDKNTLTHERGKYARLCVQVDLSKPLLAMFTIKGRKYNVEYEGLHLLCLTCGKFGHNKEGCPERGKATVDQHEGGEHGKGNGRKAQEPVGANVDGPWRVVQKQRKGKKAFPTHNNAAVEGRNNGGPAKLIAESIISGSRFASLSEEMPEINADDMAREEEIPVINVEDVVREEPIIHMENIEENIREVPILHADQLLANKGKRGNNGITPKKGEGNQERISKDLKLTTRGGGNFKNKSGAAYLKGKDHSRDLIGKTIVNQSLKKTMSEKHNDDINEDCAETHLKGGELVTDLNGDPIIGQQGIQNPNAPRPPNSLSTPLRDMSHDPKHVGSMPLENDLFLDAVDNGSVGSVELDMEVVEETPRLHQ</sequence>